<dbReference type="Proteomes" id="UP001595756">
    <property type="component" value="Unassembled WGS sequence"/>
</dbReference>
<dbReference type="PANTHER" id="PTHR43357:SF4">
    <property type="entry name" value="INNER MEMBRANE ABC TRANSPORTER PERMEASE PROTEIN YDCV"/>
    <property type="match status" value="1"/>
</dbReference>
<feature type="transmembrane region" description="Helical" evidence="8">
    <location>
        <begin position="93"/>
        <end position="112"/>
    </location>
</feature>
<dbReference type="InterPro" id="IPR035906">
    <property type="entry name" value="MetI-like_sf"/>
</dbReference>
<comment type="caution">
    <text evidence="10">The sequence shown here is derived from an EMBL/GenBank/DDBJ whole genome shotgun (WGS) entry which is preliminary data.</text>
</comment>
<evidence type="ECO:0000256" key="5">
    <source>
        <dbReference type="ARBA" id="ARBA00022692"/>
    </source>
</evidence>
<dbReference type="RefSeq" id="WP_376812081.1">
    <property type="nucleotide sequence ID" value="NZ_JBHSDY010000003.1"/>
</dbReference>
<feature type="transmembrane region" description="Helical" evidence="8">
    <location>
        <begin position="255"/>
        <end position="277"/>
    </location>
</feature>
<gene>
    <name evidence="10" type="ORF">ACFO0J_05640</name>
</gene>
<dbReference type="PROSITE" id="PS50928">
    <property type="entry name" value="ABC_TM1"/>
    <property type="match status" value="1"/>
</dbReference>
<evidence type="ECO:0000256" key="4">
    <source>
        <dbReference type="ARBA" id="ARBA00022519"/>
    </source>
</evidence>
<evidence type="ECO:0000256" key="3">
    <source>
        <dbReference type="ARBA" id="ARBA00022475"/>
    </source>
</evidence>
<proteinExistence type="inferred from homology"/>
<feature type="transmembrane region" description="Helical" evidence="8">
    <location>
        <begin position="161"/>
        <end position="180"/>
    </location>
</feature>
<protein>
    <submittedName>
        <fullName evidence="10">ABC transporter permease</fullName>
    </submittedName>
</protein>
<keyword evidence="6 8" id="KW-1133">Transmembrane helix</keyword>
<name>A0ABV8RYQ2_9BURK</name>
<sequence length="286" mass="31407">MSTSDRPKRADGPAARWLDRPASETQITHGQRLWLYVLSALAMVFLIAPTLIVIPMSFSNSQYLEFPPTSWSLRWYAHYLESPEWMQATLTSVKAAVLTMLLATPLGTMAAYGLSLSKIRATRLIYLLIITPMIIPVILLAIGAFYVYAKLNLLNTIPGLVLAHSLLATPLVLIVVGAALKHFDPSQEMAARNLGASRFVAFMRVTLPQIRFSVITGALLAFLTSFDEVVISLFISGGDNATLTRNMFNALRDQIDPTITSISTLMILISTGLLVAAQTFGKPRPR</sequence>
<feature type="transmembrane region" description="Helical" evidence="8">
    <location>
        <begin position="33"/>
        <end position="58"/>
    </location>
</feature>
<comment type="subcellular location">
    <subcellularLocation>
        <location evidence="1">Cell inner membrane</location>
        <topology evidence="1">Multi-pass membrane protein</topology>
    </subcellularLocation>
    <subcellularLocation>
        <location evidence="8">Cell membrane</location>
        <topology evidence="8">Multi-pass membrane protein</topology>
    </subcellularLocation>
</comment>
<evidence type="ECO:0000256" key="1">
    <source>
        <dbReference type="ARBA" id="ARBA00004429"/>
    </source>
</evidence>
<reference evidence="11" key="1">
    <citation type="journal article" date="2019" name="Int. J. Syst. Evol. Microbiol.">
        <title>The Global Catalogue of Microorganisms (GCM) 10K type strain sequencing project: providing services to taxonomists for standard genome sequencing and annotation.</title>
        <authorList>
            <consortium name="The Broad Institute Genomics Platform"/>
            <consortium name="The Broad Institute Genome Sequencing Center for Infectious Disease"/>
            <person name="Wu L."/>
            <person name="Ma J."/>
        </authorList>
    </citation>
    <scope>NUCLEOTIDE SEQUENCE [LARGE SCALE GENOMIC DNA]</scope>
    <source>
        <strain evidence="11">CGMCC 1.19029</strain>
    </source>
</reference>
<keyword evidence="7 8" id="KW-0472">Membrane</keyword>
<dbReference type="EMBL" id="JBHSDY010000003">
    <property type="protein sequence ID" value="MFC4297521.1"/>
    <property type="molecule type" value="Genomic_DNA"/>
</dbReference>
<evidence type="ECO:0000259" key="9">
    <source>
        <dbReference type="PROSITE" id="PS50928"/>
    </source>
</evidence>
<keyword evidence="2 8" id="KW-0813">Transport</keyword>
<evidence type="ECO:0000256" key="6">
    <source>
        <dbReference type="ARBA" id="ARBA00022989"/>
    </source>
</evidence>
<evidence type="ECO:0000313" key="11">
    <source>
        <dbReference type="Proteomes" id="UP001595756"/>
    </source>
</evidence>
<dbReference type="SUPFAM" id="SSF161098">
    <property type="entry name" value="MetI-like"/>
    <property type="match status" value="1"/>
</dbReference>
<evidence type="ECO:0000313" key="10">
    <source>
        <dbReference type="EMBL" id="MFC4297521.1"/>
    </source>
</evidence>
<evidence type="ECO:0000256" key="7">
    <source>
        <dbReference type="ARBA" id="ARBA00023136"/>
    </source>
</evidence>
<keyword evidence="11" id="KW-1185">Reference proteome</keyword>
<feature type="domain" description="ABC transmembrane type-1" evidence="9">
    <location>
        <begin position="89"/>
        <end position="277"/>
    </location>
</feature>
<comment type="similarity">
    <text evidence="8">Belongs to the binding-protein-dependent transport system permease family.</text>
</comment>
<feature type="transmembrane region" description="Helical" evidence="8">
    <location>
        <begin position="212"/>
        <end position="235"/>
    </location>
</feature>
<feature type="transmembrane region" description="Helical" evidence="8">
    <location>
        <begin position="124"/>
        <end position="149"/>
    </location>
</feature>
<accession>A0ABV8RYQ2</accession>
<keyword evidence="4" id="KW-0997">Cell inner membrane</keyword>
<evidence type="ECO:0000256" key="8">
    <source>
        <dbReference type="RuleBase" id="RU363032"/>
    </source>
</evidence>
<dbReference type="PANTHER" id="PTHR43357">
    <property type="entry name" value="INNER MEMBRANE ABC TRANSPORTER PERMEASE PROTEIN YDCV"/>
    <property type="match status" value="1"/>
</dbReference>
<dbReference type="InterPro" id="IPR000515">
    <property type="entry name" value="MetI-like"/>
</dbReference>
<evidence type="ECO:0000256" key="2">
    <source>
        <dbReference type="ARBA" id="ARBA00022448"/>
    </source>
</evidence>
<keyword evidence="3" id="KW-1003">Cell membrane</keyword>
<keyword evidence="5 8" id="KW-0812">Transmembrane</keyword>
<dbReference type="CDD" id="cd06261">
    <property type="entry name" value="TM_PBP2"/>
    <property type="match status" value="1"/>
</dbReference>
<dbReference type="Pfam" id="PF00528">
    <property type="entry name" value="BPD_transp_1"/>
    <property type="match status" value="1"/>
</dbReference>
<organism evidence="10 11">
    <name type="scientific">Castellaniella hirudinis</name>
    <dbReference type="NCBI Taxonomy" id="1144617"/>
    <lineage>
        <taxon>Bacteria</taxon>
        <taxon>Pseudomonadati</taxon>
        <taxon>Pseudomonadota</taxon>
        <taxon>Betaproteobacteria</taxon>
        <taxon>Burkholderiales</taxon>
        <taxon>Alcaligenaceae</taxon>
        <taxon>Castellaniella</taxon>
    </lineage>
</organism>
<dbReference type="Gene3D" id="1.10.3720.10">
    <property type="entry name" value="MetI-like"/>
    <property type="match status" value="1"/>
</dbReference>